<evidence type="ECO:0000259" key="2">
    <source>
        <dbReference type="Pfam" id="PF16335"/>
    </source>
</evidence>
<keyword evidence="4" id="KW-1185">Reference proteome</keyword>
<keyword evidence="1" id="KW-0472">Membrane</keyword>
<dbReference type="Pfam" id="PF16335">
    <property type="entry name" value="GtaA_6_Hairpin"/>
    <property type="match status" value="1"/>
</dbReference>
<evidence type="ECO:0000313" key="4">
    <source>
        <dbReference type="Proteomes" id="UP001165962"/>
    </source>
</evidence>
<proteinExistence type="predicted"/>
<feature type="transmembrane region" description="Helical" evidence="1">
    <location>
        <begin position="12"/>
        <end position="33"/>
    </location>
</feature>
<feature type="domain" description="Glutaminase A central" evidence="2">
    <location>
        <begin position="4"/>
        <end position="35"/>
    </location>
</feature>
<gene>
    <name evidence="3" type="ORF">G9U52_38855</name>
</gene>
<evidence type="ECO:0000256" key="1">
    <source>
        <dbReference type="SAM" id="Phobius"/>
    </source>
</evidence>
<protein>
    <submittedName>
        <fullName evidence="3">DUF1793 domain-containing protein</fullName>
    </submittedName>
</protein>
<keyword evidence="1" id="KW-0812">Transmembrane</keyword>
<reference evidence="3" key="1">
    <citation type="submission" date="2020-03" db="EMBL/GenBank/DDBJ databases">
        <title>Draft sequencing of Paenibacilllus sp. S3N08.</title>
        <authorList>
            <person name="Kim D.-U."/>
        </authorList>
    </citation>
    <scope>NUCLEOTIDE SEQUENCE</scope>
    <source>
        <strain evidence="3">S3N08</strain>
    </source>
</reference>
<sequence>MGFSSVPFSDWYYTIDGTYVSFVNRSVVGGLFIRLMMDNEWKRTLV</sequence>
<evidence type="ECO:0000313" key="3">
    <source>
        <dbReference type="EMBL" id="NHN35634.1"/>
    </source>
</evidence>
<keyword evidence="1" id="KW-1133">Transmembrane helix</keyword>
<comment type="caution">
    <text evidence="3">The sequence shown here is derived from an EMBL/GenBank/DDBJ whole genome shotgun (WGS) entry which is preliminary data.</text>
</comment>
<accession>A0ABX0JLM3</accession>
<dbReference type="InterPro" id="IPR032514">
    <property type="entry name" value="GtaA_central"/>
</dbReference>
<name>A0ABX0JLM3_9BACL</name>
<organism evidence="3 4">
    <name type="scientific">Paenibacillus agricola</name>
    <dbReference type="NCBI Taxonomy" id="2716264"/>
    <lineage>
        <taxon>Bacteria</taxon>
        <taxon>Bacillati</taxon>
        <taxon>Bacillota</taxon>
        <taxon>Bacilli</taxon>
        <taxon>Bacillales</taxon>
        <taxon>Paenibacillaceae</taxon>
        <taxon>Paenibacillus</taxon>
    </lineage>
</organism>
<dbReference type="EMBL" id="JAAOIW010000053">
    <property type="protein sequence ID" value="NHN35634.1"/>
    <property type="molecule type" value="Genomic_DNA"/>
</dbReference>
<dbReference type="Proteomes" id="UP001165962">
    <property type="component" value="Unassembled WGS sequence"/>
</dbReference>